<dbReference type="Proteomes" id="UP001605036">
    <property type="component" value="Unassembled WGS sequence"/>
</dbReference>
<dbReference type="InterPro" id="IPR036291">
    <property type="entry name" value="NAD(P)-bd_dom_sf"/>
</dbReference>
<dbReference type="EMBL" id="JBHFFA010000001">
    <property type="protein sequence ID" value="KAL2653313.1"/>
    <property type="molecule type" value="Genomic_DNA"/>
</dbReference>
<dbReference type="Pfam" id="PF08240">
    <property type="entry name" value="ADH_N"/>
    <property type="match status" value="1"/>
</dbReference>
<dbReference type="InterPro" id="IPR020843">
    <property type="entry name" value="ER"/>
</dbReference>
<evidence type="ECO:0000313" key="4">
    <source>
        <dbReference type="EMBL" id="KAL2653313.1"/>
    </source>
</evidence>
<sequence>MGRMSRAIVQRGYNPDDPESTLEIIEKPIPSPGPGSVVVHVTLRPVNPGDLVWIREGRTARHYTHPVTIGSEGFGIVHSKQIGEAVTAVKPGDRVVPLVWESDESAAQFVVNPWTTIGMFRDLQIPKGEYLIQTAAGSVIGRQVIQLAKHKGIKTINLVRRHEQIAELEALGADEVMCYTSEEDVVSRVKNITGKKLAYGAVDCVGGEWTKTVTASVRRGAERRKMYSEDARKYMGAHVIVPLAGEKFDLSQFREAIRKSEEVGRGGKVLLVSR</sequence>
<dbReference type="Pfam" id="PF00107">
    <property type="entry name" value="ADH_zinc_N"/>
    <property type="match status" value="1"/>
</dbReference>
<accession>A0ABD1ZPL5</accession>
<dbReference type="SUPFAM" id="SSF50129">
    <property type="entry name" value="GroES-like"/>
    <property type="match status" value="1"/>
</dbReference>
<evidence type="ECO:0000313" key="5">
    <source>
        <dbReference type="Proteomes" id="UP001605036"/>
    </source>
</evidence>
<keyword evidence="1" id="KW-0521">NADP</keyword>
<dbReference type="AlphaFoldDB" id="A0ABD1ZPL5"/>
<evidence type="ECO:0000259" key="3">
    <source>
        <dbReference type="SMART" id="SM00829"/>
    </source>
</evidence>
<dbReference type="PANTHER" id="PTHR48106:SF2">
    <property type="entry name" value="ZN2+-BINDING DEHYDROGENASE"/>
    <property type="match status" value="1"/>
</dbReference>
<name>A0ABD1ZPL5_9MARC</name>
<gene>
    <name evidence="4" type="ORF">R1flu_021441</name>
</gene>
<evidence type="ECO:0000256" key="2">
    <source>
        <dbReference type="ARBA" id="ARBA00023002"/>
    </source>
</evidence>
<dbReference type="PANTHER" id="PTHR48106">
    <property type="entry name" value="QUINONE OXIDOREDUCTASE PIG3-RELATED"/>
    <property type="match status" value="1"/>
</dbReference>
<dbReference type="SUPFAM" id="SSF51735">
    <property type="entry name" value="NAD(P)-binding Rossmann-fold domains"/>
    <property type="match status" value="1"/>
</dbReference>
<keyword evidence="2" id="KW-0560">Oxidoreductase</keyword>
<proteinExistence type="predicted"/>
<organism evidence="4 5">
    <name type="scientific">Riccia fluitans</name>
    <dbReference type="NCBI Taxonomy" id="41844"/>
    <lineage>
        <taxon>Eukaryota</taxon>
        <taxon>Viridiplantae</taxon>
        <taxon>Streptophyta</taxon>
        <taxon>Embryophyta</taxon>
        <taxon>Marchantiophyta</taxon>
        <taxon>Marchantiopsida</taxon>
        <taxon>Marchantiidae</taxon>
        <taxon>Marchantiales</taxon>
        <taxon>Ricciaceae</taxon>
        <taxon>Riccia</taxon>
    </lineage>
</organism>
<dbReference type="InterPro" id="IPR013149">
    <property type="entry name" value="ADH-like_C"/>
</dbReference>
<dbReference type="InterPro" id="IPR011032">
    <property type="entry name" value="GroES-like_sf"/>
</dbReference>
<protein>
    <recommendedName>
        <fullName evidence="3">Enoyl reductase (ER) domain-containing protein</fullName>
    </recommendedName>
</protein>
<dbReference type="InterPro" id="IPR013154">
    <property type="entry name" value="ADH-like_N"/>
</dbReference>
<keyword evidence="5" id="KW-1185">Reference proteome</keyword>
<dbReference type="CDD" id="cd05282">
    <property type="entry name" value="ETR_like"/>
    <property type="match status" value="1"/>
</dbReference>
<dbReference type="SMART" id="SM00829">
    <property type="entry name" value="PKS_ER"/>
    <property type="match status" value="1"/>
</dbReference>
<comment type="caution">
    <text evidence="4">The sequence shown here is derived from an EMBL/GenBank/DDBJ whole genome shotgun (WGS) entry which is preliminary data.</text>
</comment>
<dbReference type="Gene3D" id="3.90.180.10">
    <property type="entry name" value="Medium-chain alcohol dehydrogenases, catalytic domain"/>
    <property type="match status" value="1"/>
</dbReference>
<evidence type="ECO:0000256" key="1">
    <source>
        <dbReference type="ARBA" id="ARBA00022857"/>
    </source>
</evidence>
<dbReference type="Gene3D" id="3.40.50.720">
    <property type="entry name" value="NAD(P)-binding Rossmann-like Domain"/>
    <property type="match status" value="1"/>
</dbReference>
<reference evidence="4 5" key="1">
    <citation type="submission" date="2024-09" db="EMBL/GenBank/DDBJ databases">
        <title>Chromosome-scale assembly of Riccia fluitans.</title>
        <authorList>
            <person name="Paukszto L."/>
            <person name="Sawicki J."/>
            <person name="Karawczyk K."/>
            <person name="Piernik-Szablinska J."/>
            <person name="Szczecinska M."/>
            <person name="Mazdziarz M."/>
        </authorList>
    </citation>
    <scope>NUCLEOTIDE SEQUENCE [LARGE SCALE GENOMIC DNA]</scope>
    <source>
        <strain evidence="4">Rf_01</strain>
        <tissue evidence="4">Aerial parts of the thallus</tissue>
    </source>
</reference>
<dbReference type="GO" id="GO:0016491">
    <property type="term" value="F:oxidoreductase activity"/>
    <property type="evidence" value="ECO:0007669"/>
    <property type="project" value="UniProtKB-KW"/>
</dbReference>
<feature type="domain" description="Enoyl reductase (ER)" evidence="3">
    <location>
        <begin position="19"/>
        <end position="271"/>
    </location>
</feature>